<evidence type="ECO:0000313" key="2">
    <source>
        <dbReference type="EMBL" id="QDH13226.1"/>
    </source>
</evidence>
<dbReference type="Proteomes" id="UP000318709">
    <property type="component" value="Chromosome"/>
</dbReference>
<evidence type="ECO:0000256" key="1">
    <source>
        <dbReference type="SAM" id="MobiDB-lite"/>
    </source>
</evidence>
<evidence type="ECO:0000313" key="3">
    <source>
        <dbReference type="Proteomes" id="UP000318709"/>
    </source>
</evidence>
<accession>A0A4Y6U9V0</accession>
<reference evidence="2 3" key="1">
    <citation type="submission" date="2019-03" db="EMBL/GenBank/DDBJ databases">
        <title>The complete genome sequence of Swingsia_sp. F3b2 LMG30590(T).</title>
        <authorList>
            <person name="Chua K.-O."/>
            <person name="Chan K.-G."/>
            <person name="See-Too W.-S."/>
        </authorList>
    </citation>
    <scope>NUCLEOTIDE SEQUENCE [LARGE SCALE GENOMIC DNA]</scope>
    <source>
        <strain evidence="2 3">F3b2</strain>
    </source>
</reference>
<dbReference type="RefSeq" id="WP_141442888.1">
    <property type="nucleotide sequence ID" value="NZ_CP038231.1"/>
</dbReference>
<gene>
    <name evidence="2" type="ORF">E3E12_02320</name>
</gene>
<dbReference type="OrthoDB" id="1550641at2"/>
<dbReference type="EMBL" id="CP038231">
    <property type="protein sequence ID" value="QDH13226.1"/>
    <property type="molecule type" value="Genomic_DNA"/>
</dbReference>
<keyword evidence="3" id="KW-1185">Reference proteome</keyword>
<feature type="region of interest" description="Disordered" evidence="1">
    <location>
        <begin position="353"/>
        <end position="380"/>
    </location>
</feature>
<dbReference type="CDD" id="cd09736">
    <property type="entry name" value="Csy2_I-F"/>
    <property type="match status" value="1"/>
</dbReference>
<dbReference type="AlphaFoldDB" id="A0A4Y6U9V0"/>
<evidence type="ECO:0008006" key="4">
    <source>
        <dbReference type="Google" id="ProtNLM"/>
    </source>
</evidence>
<dbReference type="InterPro" id="IPR013398">
    <property type="entry name" value="CRISPR-assoc_prot_Csy2"/>
</dbReference>
<dbReference type="Pfam" id="PF09614">
    <property type="entry name" value="Cas_Csy2"/>
    <property type="match status" value="2"/>
</dbReference>
<feature type="compositionally biased region" description="Polar residues" evidence="1">
    <location>
        <begin position="363"/>
        <end position="380"/>
    </location>
</feature>
<name>A0A4Y6U9V0_9PROT</name>
<dbReference type="KEGG" id="swf:E3E12_02320"/>
<proteinExistence type="predicted"/>
<protein>
    <recommendedName>
        <fullName evidence="4">Type I-F CRISPR-associated protein Csy2</fullName>
    </recommendedName>
</protein>
<sequence length="380" mass="41904">MTGAQDFTHYIMLPHIRVEAAQAFAAPQLHGFPAMTAFTGLKTALERRCRTPDRPLRFHAVGVVAHDVEELATRGEFHQTRNPILKNRETRPFQPEGRLNMTVTLLFAVSAPDYWLHEDRPELPQQVHGMLSTMRVAGGTVVPELHPDPTRFPLKPVLMRKADFEDSWNKSTTADLLALPEEAPPPPLSEDGKGEKPKAKTAQKPPSQRRVPPLKRMLMPGATLLEEPGLLGQRLEELRQEDPQATPFDAWLSLGMVTQHSEKDEAGKVQWVSDRKGLGGVVPIAVGYGAIGPCHPAGTVADARNASVPFQAVESLYSIGRWKWPCALTDPIHLLWAEHTEPERGVYRVGMVSPAPVDEGTEEATSQPEIVSGQPQEATD</sequence>
<organism evidence="2 3">
    <name type="scientific">Formicincola oecophyllae</name>
    <dbReference type="NCBI Taxonomy" id="2558361"/>
    <lineage>
        <taxon>Bacteria</taxon>
        <taxon>Pseudomonadati</taxon>
        <taxon>Pseudomonadota</taxon>
        <taxon>Alphaproteobacteria</taxon>
        <taxon>Acetobacterales</taxon>
        <taxon>Acetobacteraceae</taxon>
        <taxon>Formicincola</taxon>
    </lineage>
</organism>
<feature type="region of interest" description="Disordered" evidence="1">
    <location>
        <begin position="175"/>
        <end position="213"/>
    </location>
</feature>